<dbReference type="EMBL" id="FMMM01000026">
    <property type="protein sequence ID" value="SCQ19715.1"/>
    <property type="molecule type" value="Genomic_DNA"/>
</dbReference>
<dbReference type="Pfam" id="PF13279">
    <property type="entry name" value="4HBT_2"/>
    <property type="match status" value="1"/>
</dbReference>
<dbReference type="PIRSF" id="PIRSF003230">
    <property type="entry name" value="YbgC"/>
    <property type="match status" value="1"/>
</dbReference>
<dbReference type="EC" id="3.1.-.-" evidence="3"/>
<comment type="similarity">
    <text evidence="1">Belongs to the 4-hydroxybenzoyl-CoA thioesterase family.</text>
</comment>
<dbReference type="CDD" id="cd00586">
    <property type="entry name" value="4HBT"/>
    <property type="match status" value="1"/>
</dbReference>
<dbReference type="InterPro" id="IPR050563">
    <property type="entry name" value="4-hydroxybenzoyl-CoA_TE"/>
</dbReference>
<dbReference type="Proteomes" id="UP000182057">
    <property type="component" value="Unassembled WGS sequence"/>
</dbReference>
<dbReference type="SUPFAM" id="SSF54637">
    <property type="entry name" value="Thioesterase/thiol ester dehydrase-isomerase"/>
    <property type="match status" value="1"/>
</dbReference>
<dbReference type="Gene3D" id="3.10.129.10">
    <property type="entry name" value="Hotdog Thioesterase"/>
    <property type="match status" value="1"/>
</dbReference>
<dbReference type="OrthoDB" id="9799036at2"/>
<evidence type="ECO:0000256" key="2">
    <source>
        <dbReference type="ARBA" id="ARBA00022801"/>
    </source>
</evidence>
<evidence type="ECO:0000313" key="4">
    <source>
        <dbReference type="Proteomes" id="UP000182057"/>
    </source>
</evidence>
<keyword evidence="2 3" id="KW-0378">Hydrolase</keyword>
<dbReference type="RefSeq" id="WP_060831044.1">
    <property type="nucleotide sequence ID" value="NZ_FMMM01000026.1"/>
</dbReference>
<dbReference type="PANTHER" id="PTHR31793:SF27">
    <property type="entry name" value="NOVEL THIOESTERASE SUPERFAMILY DOMAIN AND SAPOSIN A-TYPE DOMAIN CONTAINING PROTEIN (0610012H03RIK)"/>
    <property type="match status" value="1"/>
</dbReference>
<gene>
    <name evidence="3" type="ORF">TFUB20_00801</name>
</gene>
<dbReference type="InterPro" id="IPR006684">
    <property type="entry name" value="YbgC/YbaW"/>
</dbReference>
<dbReference type="GO" id="GO:0047617">
    <property type="term" value="F:fatty acyl-CoA hydrolase activity"/>
    <property type="evidence" value="ECO:0007669"/>
    <property type="project" value="TreeGrafter"/>
</dbReference>
<evidence type="ECO:0000313" key="3">
    <source>
        <dbReference type="EMBL" id="SCQ19715.1"/>
    </source>
</evidence>
<proteinExistence type="inferred from homology"/>
<reference evidence="3 4" key="1">
    <citation type="submission" date="2016-09" db="EMBL/GenBank/DDBJ databases">
        <authorList>
            <person name="Capua I."/>
            <person name="De Benedictis P."/>
            <person name="Joannis T."/>
            <person name="Lombin L.H."/>
            <person name="Cattoli G."/>
        </authorList>
    </citation>
    <scope>NUCLEOTIDE SEQUENCE [LARGE SCALE GENOMIC DNA]</scope>
    <source>
        <strain evidence="3 4">UB20</strain>
    </source>
</reference>
<organism evidence="3 4">
    <name type="scientific">Tannerella forsythia</name>
    <name type="common">Bacteroides forsythus</name>
    <dbReference type="NCBI Taxonomy" id="28112"/>
    <lineage>
        <taxon>Bacteria</taxon>
        <taxon>Pseudomonadati</taxon>
        <taxon>Bacteroidota</taxon>
        <taxon>Bacteroidia</taxon>
        <taxon>Bacteroidales</taxon>
        <taxon>Tannerellaceae</taxon>
        <taxon>Tannerella</taxon>
    </lineage>
</organism>
<name>A0A1D3UHX2_TANFO</name>
<accession>A0A1D3UHX2</accession>
<sequence length="130" mass="15247">MKEYIFKLEMKVRDYECDLQGVVNNANYQHYMEHTRHEYLESLGENFGEIHEKGLDAFVAKVEIKYKHSLRSGDHFVSCVNLKREGIKLVFEQDIYRKSDGILAASGRVETVMVQDGKLTRGEYFDRLIH</sequence>
<protein>
    <submittedName>
        <fullName evidence="3">Putative esterase</fullName>
        <ecNumber evidence="3">3.1.-.-</ecNumber>
    </submittedName>
</protein>
<dbReference type="PANTHER" id="PTHR31793">
    <property type="entry name" value="4-HYDROXYBENZOYL-COA THIOESTERASE FAMILY MEMBER"/>
    <property type="match status" value="1"/>
</dbReference>
<dbReference type="InterPro" id="IPR029069">
    <property type="entry name" value="HotDog_dom_sf"/>
</dbReference>
<dbReference type="AlphaFoldDB" id="A0A1D3UHX2"/>
<evidence type="ECO:0000256" key="1">
    <source>
        <dbReference type="ARBA" id="ARBA00005953"/>
    </source>
</evidence>